<sequence length="193" mass="20467">MTAALSFRDLIGVPPSTASTSDSTLIIIDAQNEYAEGQLKVEKVAESRKAIASLLEKYRAANGKIIHVTHATPDGAPVFTPGTRLAQEFDELAPKDGEKVVQKNFPGAFAGTDLEDHLEKIGSNKIVLTGYMAHVCVSTTARQAAQRGYDVVIAQDAVGDRDIPGVDAEQLTRVALSEIADAFGTVVQSSSIV</sequence>
<comment type="caution">
    <text evidence="4">The sequence shown here is derived from an EMBL/GenBank/DDBJ whole genome shotgun (WGS) entry which is preliminary data.</text>
</comment>
<dbReference type="EMBL" id="JABEYC010000662">
    <property type="protein sequence ID" value="KAF4975213.1"/>
    <property type="molecule type" value="Genomic_DNA"/>
</dbReference>
<dbReference type="AlphaFoldDB" id="A0A8H4UFF6"/>
<dbReference type="PANTHER" id="PTHR43540:SF15">
    <property type="entry name" value="BLR5631 PROTEIN"/>
    <property type="match status" value="1"/>
</dbReference>
<dbReference type="Proteomes" id="UP000635477">
    <property type="component" value="Unassembled WGS sequence"/>
</dbReference>
<dbReference type="Gene3D" id="3.40.50.850">
    <property type="entry name" value="Isochorismatase-like"/>
    <property type="match status" value="1"/>
</dbReference>
<evidence type="ECO:0000313" key="4">
    <source>
        <dbReference type="EMBL" id="KAF4975213.1"/>
    </source>
</evidence>
<dbReference type="SUPFAM" id="SSF52499">
    <property type="entry name" value="Isochorismatase-like hydrolases"/>
    <property type="match status" value="1"/>
</dbReference>
<evidence type="ECO:0000256" key="2">
    <source>
        <dbReference type="ARBA" id="ARBA00022801"/>
    </source>
</evidence>
<dbReference type="InterPro" id="IPR050272">
    <property type="entry name" value="Isochorismatase-like_hydrls"/>
</dbReference>
<comment type="similarity">
    <text evidence="1">Belongs to the isochorismatase family.</text>
</comment>
<dbReference type="InterPro" id="IPR000868">
    <property type="entry name" value="Isochorismatase-like_dom"/>
</dbReference>
<dbReference type="GO" id="GO:0016787">
    <property type="term" value="F:hydrolase activity"/>
    <property type="evidence" value="ECO:0007669"/>
    <property type="project" value="UniProtKB-KW"/>
</dbReference>
<dbReference type="InterPro" id="IPR036380">
    <property type="entry name" value="Isochorismatase-like_sf"/>
</dbReference>
<organism evidence="4 5">
    <name type="scientific">Fusarium zealandicum</name>
    <dbReference type="NCBI Taxonomy" id="1053134"/>
    <lineage>
        <taxon>Eukaryota</taxon>
        <taxon>Fungi</taxon>
        <taxon>Dikarya</taxon>
        <taxon>Ascomycota</taxon>
        <taxon>Pezizomycotina</taxon>
        <taxon>Sordariomycetes</taxon>
        <taxon>Hypocreomycetidae</taxon>
        <taxon>Hypocreales</taxon>
        <taxon>Nectriaceae</taxon>
        <taxon>Fusarium</taxon>
        <taxon>Fusarium staphyleae species complex</taxon>
    </lineage>
</organism>
<name>A0A8H4UFF6_9HYPO</name>
<reference evidence="4" key="2">
    <citation type="submission" date="2020-05" db="EMBL/GenBank/DDBJ databases">
        <authorList>
            <person name="Kim H.-S."/>
            <person name="Proctor R.H."/>
            <person name="Brown D.W."/>
        </authorList>
    </citation>
    <scope>NUCLEOTIDE SEQUENCE</scope>
    <source>
        <strain evidence="4">NRRL 22465</strain>
    </source>
</reference>
<evidence type="ECO:0000313" key="5">
    <source>
        <dbReference type="Proteomes" id="UP000635477"/>
    </source>
</evidence>
<feature type="domain" description="Isochorismatase-like" evidence="3">
    <location>
        <begin position="24"/>
        <end position="189"/>
    </location>
</feature>
<protein>
    <recommendedName>
        <fullName evidence="3">Isochorismatase-like domain-containing protein</fullName>
    </recommendedName>
</protein>
<gene>
    <name evidence="4" type="ORF">FZEAL_7970</name>
</gene>
<dbReference type="OrthoDB" id="245563at2759"/>
<evidence type="ECO:0000256" key="1">
    <source>
        <dbReference type="ARBA" id="ARBA00006336"/>
    </source>
</evidence>
<dbReference type="Pfam" id="PF00857">
    <property type="entry name" value="Isochorismatase"/>
    <property type="match status" value="1"/>
</dbReference>
<keyword evidence="5" id="KW-1185">Reference proteome</keyword>
<evidence type="ECO:0000259" key="3">
    <source>
        <dbReference type="Pfam" id="PF00857"/>
    </source>
</evidence>
<reference evidence="4" key="1">
    <citation type="journal article" date="2020" name="BMC Genomics">
        <title>Correction to: Identification and distribution of gene clusters required for synthesis of sphingolipid metabolism inhibitors in diverse species of the filamentous fungus Fusarium.</title>
        <authorList>
            <person name="Kim H.S."/>
            <person name="Lohmar J.M."/>
            <person name="Busman M."/>
            <person name="Brown D.W."/>
            <person name="Naumann T.A."/>
            <person name="Divon H.H."/>
            <person name="Lysoe E."/>
            <person name="Uhlig S."/>
            <person name="Proctor R.H."/>
        </authorList>
    </citation>
    <scope>NUCLEOTIDE SEQUENCE</scope>
    <source>
        <strain evidence="4">NRRL 22465</strain>
    </source>
</reference>
<dbReference type="PANTHER" id="PTHR43540">
    <property type="entry name" value="PEROXYUREIDOACRYLATE/UREIDOACRYLATE AMIDOHYDROLASE-RELATED"/>
    <property type="match status" value="1"/>
</dbReference>
<accession>A0A8H4UFF6</accession>
<proteinExistence type="inferred from homology"/>
<keyword evidence="2" id="KW-0378">Hydrolase</keyword>